<feature type="domain" description="SWIM-type" evidence="2">
    <location>
        <begin position="79"/>
        <end position="117"/>
    </location>
</feature>
<dbReference type="PANTHER" id="PTHR47718">
    <property type="entry name" value="OS01G0519700 PROTEIN"/>
    <property type="match status" value="1"/>
</dbReference>
<keyword evidence="1" id="KW-0862">Zinc</keyword>
<protein>
    <recommendedName>
        <fullName evidence="2">SWIM-type domain-containing protein</fullName>
    </recommendedName>
</protein>
<dbReference type="InterPro" id="IPR007527">
    <property type="entry name" value="Znf_SWIM"/>
</dbReference>
<sequence length="138" mass="16533">MAIAKYNVTSDDRLVNLIWADGSSRVDYQYFGDVLAFDSTYKKNKYKRPIVIFSGSNNHKRRIMNTMVYTLEEYEEPDVHIMSSFRQSTGKLSCQCNFWKKHGYPCKHMFFVMKVEYLKEIPDKFILKRWRTDTKFPE</sequence>
<keyword evidence="1" id="KW-0479">Metal-binding</keyword>
<evidence type="ECO:0000256" key="1">
    <source>
        <dbReference type="PROSITE-ProRule" id="PRU00325"/>
    </source>
</evidence>
<comment type="caution">
    <text evidence="3">The sequence shown here is derived from an EMBL/GenBank/DDBJ whole genome shotgun (WGS) entry which is preliminary data.</text>
</comment>
<dbReference type="GO" id="GO:0008270">
    <property type="term" value="F:zinc ion binding"/>
    <property type="evidence" value="ECO:0007669"/>
    <property type="project" value="UniProtKB-KW"/>
</dbReference>
<dbReference type="Proteomes" id="UP000289738">
    <property type="component" value="Chromosome B04"/>
</dbReference>
<keyword evidence="1" id="KW-0863">Zinc-finger</keyword>
<reference evidence="3 4" key="1">
    <citation type="submission" date="2019-01" db="EMBL/GenBank/DDBJ databases">
        <title>Sequencing of cultivated peanut Arachis hypogaea provides insights into genome evolution and oil improvement.</title>
        <authorList>
            <person name="Chen X."/>
        </authorList>
    </citation>
    <scope>NUCLEOTIDE SEQUENCE [LARGE SCALE GENOMIC DNA]</scope>
    <source>
        <strain evidence="4">cv. Fuhuasheng</strain>
        <tissue evidence="3">Leaves</tissue>
    </source>
</reference>
<keyword evidence="4" id="KW-1185">Reference proteome</keyword>
<dbReference type="STRING" id="3818.A0A444ZIL5"/>
<organism evidence="3 4">
    <name type="scientific">Arachis hypogaea</name>
    <name type="common">Peanut</name>
    <dbReference type="NCBI Taxonomy" id="3818"/>
    <lineage>
        <taxon>Eukaryota</taxon>
        <taxon>Viridiplantae</taxon>
        <taxon>Streptophyta</taxon>
        <taxon>Embryophyta</taxon>
        <taxon>Tracheophyta</taxon>
        <taxon>Spermatophyta</taxon>
        <taxon>Magnoliopsida</taxon>
        <taxon>eudicotyledons</taxon>
        <taxon>Gunneridae</taxon>
        <taxon>Pentapetalae</taxon>
        <taxon>rosids</taxon>
        <taxon>fabids</taxon>
        <taxon>Fabales</taxon>
        <taxon>Fabaceae</taxon>
        <taxon>Papilionoideae</taxon>
        <taxon>50 kb inversion clade</taxon>
        <taxon>dalbergioids sensu lato</taxon>
        <taxon>Dalbergieae</taxon>
        <taxon>Pterocarpus clade</taxon>
        <taxon>Arachis</taxon>
    </lineage>
</organism>
<evidence type="ECO:0000313" key="3">
    <source>
        <dbReference type="EMBL" id="RYR14049.1"/>
    </source>
</evidence>
<evidence type="ECO:0000259" key="2">
    <source>
        <dbReference type="PROSITE" id="PS50966"/>
    </source>
</evidence>
<evidence type="ECO:0000313" key="4">
    <source>
        <dbReference type="Proteomes" id="UP000289738"/>
    </source>
</evidence>
<proteinExistence type="predicted"/>
<accession>A0A444ZIL5</accession>
<name>A0A444ZIL5_ARAHY</name>
<gene>
    <name evidence="3" type="ORF">Ahy_B04g070714</name>
</gene>
<dbReference type="PROSITE" id="PS50966">
    <property type="entry name" value="ZF_SWIM"/>
    <property type="match status" value="1"/>
</dbReference>
<dbReference type="AlphaFoldDB" id="A0A444ZIL5"/>
<dbReference type="PANTHER" id="PTHR47718:SF15">
    <property type="entry name" value="PROTEIN FAR1-RELATED SEQUENCE 5-LIKE"/>
    <property type="match status" value="1"/>
</dbReference>
<dbReference type="EMBL" id="SDMP01000014">
    <property type="protein sequence ID" value="RYR14049.1"/>
    <property type="molecule type" value="Genomic_DNA"/>
</dbReference>
<dbReference type="Pfam" id="PF04434">
    <property type="entry name" value="SWIM"/>
    <property type="match status" value="1"/>
</dbReference>